<organism evidence="1 2">
    <name type="scientific">Larimichthys crocea</name>
    <name type="common">Large yellow croaker</name>
    <name type="synonym">Pseudosciaena crocea</name>
    <dbReference type="NCBI Taxonomy" id="215358"/>
    <lineage>
        <taxon>Eukaryota</taxon>
        <taxon>Metazoa</taxon>
        <taxon>Chordata</taxon>
        <taxon>Craniata</taxon>
        <taxon>Vertebrata</taxon>
        <taxon>Euteleostomi</taxon>
        <taxon>Actinopterygii</taxon>
        <taxon>Neopterygii</taxon>
        <taxon>Teleostei</taxon>
        <taxon>Neoteleostei</taxon>
        <taxon>Acanthomorphata</taxon>
        <taxon>Eupercaria</taxon>
        <taxon>Sciaenidae</taxon>
        <taxon>Larimichthys</taxon>
    </lineage>
</organism>
<comment type="caution">
    <text evidence="1">The sequence shown here is derived from an EMBL/GenBank/DDBJ whole genome shotgun (WGS) entry which is preliminary data.</text>
</comment>
<accession>A0ACD3QR35</accession>
<evidence type="ECO:0000313" key="1">
    <source>
        <dbReference type="EMBL" id="TMS09181.1"/>
    </source>
</evidence>
<reference evidence="1" key="1">
    <citation type="submission" date="2018-11" db="EMBL/GenBank/DDBJ databases">
        <title>The sequence and de novo assembly of Larimichthys crocea genome using PacBio and Hi-C technologies.</title>
        <authorList>
            <person name="Xu P."/>
            <person name="Chen B."/>
            <person name="Zhou Z."/>
            <person name="Ke Q."/>
            <person name="Wu Y."/>
            <person name="Bai H."/>
            <person name="Pu F."/>
        </authorList>
    </citation>
    <scope>NUCLEOTIDE SEQUENCE</scope>
    <source>
        <tissue evidence="1">Muscle</tissue>
    </source>
</reference>
<protein>
    <submittedName>
        <fullName evidence="1">Uncharacterized protein</fullName>
    </submittedName>
</protein>
<gene>
    <name evidence="1" type="ORF">E3U43_014728</name>
</gene>
<dbReference type="Proteomes" id="UP000793456">
    <property type="component" value="Chromosome XVI"/>
</dbReference>
<name>A0ACD3QR35_LARCR</name>
<dbReference type="EMBL" id="CM011689">
    <property type="protein sequence ID" value="TMS09181.1"/>
    <property type="molecule type" value="Genomic_DNA"/>
</dbReference>
<sequence>MRSSLATLEKLTQIFPEDIGLKNELGVAHLLLGDNKGAKKVYEEVLAVAPSNGFAKVHYGFILKSENKIAESIPYLKRSLYNVAGLKAQPWWTAKETGYIDLVKVKCETF</sequence>
<proteinExistence type="predicted"/>
<keyword evidence="2" id="KW-1185">Reference proteome</keyword>
<evidence type="ECO:0000313" key="2">
    <source>
        <dbReference type="Proteomes" id="UP000793456"/>
    </source>
</evidence>